<keyword evidence="9" id="KW-1133">Transmembrane helix</keyword>
<evidence type="ECO:0000313" key="11">
    <source>
        <dbReference type="EMBL" id="GIM84475.1"/>
    </source>
</evidence>
<dbReference type="PANTHER" id="PTHR47354:SF8">
    <property type="entry name" value="1,2-PHENYLACETYL-COA EPOXIDASE, SUBUNIT E"/>
    <property type="match status" value="1"/>
</dbReference>
<proteinExistence type="predicted"/>
<dbReference type="SUPFAM" id="SSF52343">
    <property type="entry name" value="Ferredoxin reductase-like, C-terminal NADP-linked domain"/>
    <property type="match status" value="1"/>
</dbReference>
<organism evidence="11 12">
    <name type="scientific">Winogradskya consettensis</name>
    <dbReference type="NCBI Taxonomy" id="113560"/>
    <lineage>
        <taxon>Bacteria</taxon>
        <taxon>Bacillati</taxon>
        <taxon>Actinomycetota</taxon>
        <taxon>Actinomycetes</taxon>
        <taxon>Micromonosporales</taxon>
        <taxon>Micromonosporaceae</taxon>
        <taxon>Winogradskya</taxon>
    </lineage>
</organism>
<dbReference type="PRINTS" id="PR00410">
    <property type="entry name" value="PHEHYDRXLASE"/>
</dbReference>
<dbReference type="EMBL" id="BOQP01000067">
    <property type="protein sequence ID" value="GIM84475.1"/>
    <property type="molecule type" value="Genomic_DNA"/>
</dbReference>
<keyword evidence="9" id="KW-0472">Membrane</keyword>
<dbReference type="SUPFAM" id="SSF63380">
    <property type="entry name" value="Riboflavin synthase domain-like"/>
    <property type="match status" value="1"/>
</dbReference>
<feature type="transmembrane region" description="Helical" evidence="9">
    <location>
        <begin position="91"/>
        <end position="109"/>
    </location>
</feature>
<name>A0A919VZ61_9ACTN</name>
<evidence type="ECO:0000259" key="10">
    <source>
        <dbReference type="PROSITE" id="PS51384"/>
    </source>
</evidence>
<dbReference type="AlphaFoldDB" id="A0A919VZ61"/>
<dbReference type="GO" id="GO:0051537">
    <property type="term" value="F:2 iron, 2 sulfur cluster binding"/>
    <property type="evidence" value="ECO:0007669"/>
    <property type="project" value="UniProtKB-KW"/>
</dbReference>
<sequence>MVTRPAFMPLSRLVPPARTVGPAGVMVLAGVFGVVWLVWRPAGVGWGSFLGQLAGAEAVLLMAVAIMLISVLPAVETWFDGIDKAAIWHRRLSITGLLLLIPHLLFAQGDRPSGPVGQTGPPPDGHGSGMGGLLAQIGIWGLAALALWAIMPRWRFLLSWLPPDVLRRVDRLGTTAVARRTAAIGRLVLGGYERWRSLHRLTGLLLAAGFVHGLLDATTFGSPVLRWSYLAVGGTGLVFYVYRETAARFFLPLHDYQVTTVTPVAQGLTEVTLTPVGRPLHFVPGQFAMLFLEGRHGWRRHPFTISGAPSDGELRFSIKALGDDTHAIQESVAPGMPAVIGGPHGRFAHTRGTARQLWIAGGIGVTPFLSWLRSHDTHHLNARIDFFYTTAGPAPFADEIAALAAGVPHLRLHLHDSTTSGYLSVDAALTAIADDDPRQVSVFLCGPAPMVNAFIQSLRAAGIARRNLHREHFDWR</sequence>
<dbReference type="GO" id="GO:0016491">
    <property type="term" value="F:oxidoreductase activity"/>
    <property type="evidence" value="ECO:0007669"/>
    <property type="project" value="UniProtKB-KW"/>
</dbReference>
<evidence type="ECO:0000256" key="9">
    <source>
        <dbReference type="SAM" id="Phobius"/>
    </source>
</evidence>
<accession>A0A919VZ61</accession>
<keyword evidence="3" id="KW-0001">2Fe-2S</keyword>
<dbReference type="GO" id="GO:0046872">
    <property type="term" value="F:metal ion binding"/>
    <property type="evidence" value="ECO:0007669"/>
    <property type="project" value="UniProtKB-KW"/>
</dbReference>
<keyword evidence="7" id="KW-0408">Iron</keyword>
<evidence type="ECO:0000256" key="4">
    <source>
        <dbReference type="ARBA" id="ARBA00022723"/>
    </source>
</evidence>
<dbReference type="Proteomes" id="UP000680865">
    <property type="component" value="Unassembled WGS sequence"/>
</dbReference>
<feature type="transmembrane region" description="Helical" evidence="9">
    <location>
        <begin position="59"/>
        <end position="79"/>
    </location>
</feature>
<comment type="cofactor">
    <cofactor evidence="1">
        <name>FAD</name>
        <dbReference type="ChEBI" id="CHEBI:57692"/>
    </cofactor>
</comment>
<keyword evidence="6" id="KW-0560">Oxidoreductase</keyword>
<evidence type="ECO:0000256" key="7">
    <source>
        <dbReference type="ARBA" id="ARBA00023004"/>
    </source>
</evidence>
<dbReference type="InterPro" id="IPR039261">
    <property type="entry name" value="FNR_nucleotide-bd"/>
</dbReference>
<evidence type="ECO:0000256" key="3">
    <source>
        <dbReference type="ARBA" id="ARBA00022714"/>
    </source>
</evidence>
<dbReference type="Gene3D" id="2.40.30.10">
    <property type="entry name" value="Translation factors"/>
    <property type="match status" value="1"/>
</dbReference>
<dbReference type="InterPro" id="IPR017938">
    <property type="entry name" value="Riboflavin_synthase-like_b-brl"/>
</dbReference>
<evidence type="ECO:0000256" key="5">
    <source>
        <dbReference type="ARBA" id="ARBA00022827"/>
    </source>
</evidence>
<dbReference type="InterPro" id="IPR017927">
    <property type="entry name" value="FAD-bd_FR_type"/>
</dbReference>
<feature type="domain" description="FAD-binding FR-type" evidence="10">
    <location>
        <begin position="251"/>
        <end position="350"/>
    </location>
</feature>
<dbReference type="Gene3D" id="3.40.50.80">
    <property type="entry name" value="Nucleotide-binding domain of ferredoxin-NADP reductase (FNR) module"/>
    <property type="match status" value="1"/>
</dbReference>
<keyword evidence="2" id="KW-0285">Flavoprotein</keyword>
<dbReference type="GO" id="GO:0050660">
    <property type="term" value="F:flavin adenine dinucleotide binding"/>
    <property type="evidence" value="ECO:0007669"/>
    <property type="project" value="TreeGrafter"/>
</dbReference>
<keyword evidence="9" id="KW-0812">Transmembrane</keyword>
<protein>
    <recommendedName>
        <fullName evidence="10">FAD-binding FR-type domain-containing protein</fullName>
    </recommendedName>
</protein>
<dbReference type="CDD" id="cd06198">
    <property type="entry name" value="FNR_like_3"/>
    <property type="match status" value="1"/>
</dbReference>
<feature type="transmembrane region" description="Helical" evidence="9">
    <location>
        <begin position="129"/>
        <end position="150"/>
    </location>
</feature>
<keyword evidence="12" id="KW-1185">Reference proteome</keyword>
<dbReference type="InterPro" id="IPR050415">
    <property type="entry name" value="MRET"/>
</dbReference>
<evidence type="ECO:0000256" key="1">
    <source>
        <dbReference type="ARBA" id="ARBA00001974"/>
    </source>
</evidence>
<evidence type="ECO:0000313" key="12">
    <source>
        <dbReference type="Proteomes" id="UP000680865"/>
    </source>
</evidence>
<reference evidence="11" key="1">
    <citation type="submission" date="2021-03" db="EMBL/GenBank/DDBJ databases">
        <title>Whole genome shotgun sequence of Actinoplanes consettensis NBRC 14913.</title>
        <authorList>
            <person name="Komaki H."/>
            <person name="Tamura T."/>
        </authorList>
    </citation>
    <scope>NUCLEOTIDE SEQUENCE</scope>
    <source>
        <strain evidence="11">NBRC 14913</strain>
    </source>
</reference>
<evidence type="ECO:0000256" key="8">
    <source>
        <dbReference type="ARBA" id="ARBA00023014"/>
    </source>
</evidence>
<dbReference type="PROSITE" id="PS51384">
    <property type="entry name" value="FAD_FR"/>
    <property type="match status" value="1"/>
</dbReference>
<keyword evidence="5" id="KW-0274">FAD</keyword>
<evidence type="ECO:0000256" key="2">
    <source>
        <dbReference type="ARBA" id="ARBA00022630"/>
    </source>
</evidence>
<feature type="transmembrane region" description="Helical" evidence="9">
    <location>
        <begin position="224"/>
        <end position="242"/>
    </location>
</feature>
<dbReference type="PANTHER" id="PTHR47354">
    <property type="entry name" value="NADH OXIDOREDUCTASE HCR"/>
    <property type="match status" value="1"/>
</dbReference>
<feature type="transmembrane region" description="Helical" evidence="9">
    <location>
        <begin position="201"/>
        <end position="218"/>
    </location>
</feature>
<keyword evidence="8" id="KW-0411">Iron-sulfur</keyword>
<keyword evidence="4" id="KW-0479">Metal-binding</keyword>
<gene>
    <name evidence="11" type="ORF">Aco04nite_91570</name>
</gene>
<evidence type="ECO:0000256" key="6">
    <source>
        <dbReference type="ARBA" id="ARBA00023002"/>
    </source>
</evidence>
<comment type="caution">
    <text evidence="11">The sequence shown here is derived from an EMBL/GenBank/DDBJ whole genome shotgun (WGS) entry which is preliminary data.</text>
</comment>
<dbReference type="Pfam" id="PF08022">
    <property type="entry name" value="FAD_binding_8"/>
    <property type="match status" value="1"/>
</dbReference>
<dbReference type="InterPro" id="IPR013112">
    <property type="entry name" value="FAD-bd_8"/>
</dbReference>
<feature type="transmembrane region" description="Helical" evidence="9">
    <location>
        <begin position="20"/>
        <end position="39"/>
    </location>
</feature>